<dbReference type="RefSeq" id="WP_272438222.1">
    <property type="nucleotide sequence ID" value="NZ_JAMQKB010000071.1"/>
</dbReference>
<feature type="domain" description="DUF5348" evidence="1">
    <location>
        <begin position="4"/>
        <end position="69"/>
    </location>
</feature>
<dbReference type="Pfam" id="PF17295">
    <property type="entry name" value="DUF5348"/>
    <property type="match status" value="1"/>
</dbReference>
<reference evidence="2" key="1">
    <citation type="submission" date="2022-06" db="EMBL/GenBank/DDBJ databases">
        <title>Aquibacillus sp. a new bacterium isolated from soil saline samples.</title>
        <authorList>
            <person name="Galisteo C."/>
            <person name="De La Haba R."/>
            <person name="Sanchez-Porro C."/>
            <person name="Ventosa A."/>
        </authorList>
    </citation>
    <scope>NUCLEOTIDE SEQUENCE</scope>
    <source>
        <strain evidence="2">3ASR75-11</strain>
    </source>
</reference>
<dbReference type="EMBL" id="JAMQKB010000071">
    <property type="protein sequence ID" value="MDC3426394.1"/>
    <property type="molecule type" value="Genomic_DNA"/>
</dbReference>
<dbReference type="Proteomes" id="UP001145050">
    <property type="component" value="Unassembled WGS sequence"/>
</dbReference>
<protein>
    <submittedName>
        <fullName evidence="2">DUF5348 domain-containing protein</fullName>
    </submittedName>
</protein>
<evidence type="ECO:0000313" key="3">
    <source>
        <dbReference type="Proteomes" id="UP001145050"/>
    </source>
</evidence>
<name>A0A9X3WZZ3_9BACI</name>
<comment type="caution">
    <text evidence="2">The sequence shown here is derived from an EMBL/GenBank/DDBJ whole genome shotgun (WGS) entry which is preliminary data.</text>
</comment>
<proteinExistence type="predicted"/>
<dbReference type="AlphaFoldDB" id="A0A9X3WZZ3"/>
<organism evidence="2 3">
    <name type="scientific">Terrihalobacillus insolitus</name>
    <dbReference type="NCBI Taxonomy" id="2950438"/>
    <lineage>
        <taxon>Bacteria</taxon>
        <taxon>Bacillati</taxon>
        <taxon>Bacillota</taxon>
        <taxon>Bacilli</taxon>
        <taxon>Bacillales</taxon>
        <taxon>Bacillaceae</taxon>
        <taxon>Terrihalobacillus</taxon>
    </lineage>
</organism>
<gene>
    <name evidence="2" type="ORF">NC797_18325</name>
</gene>
<keyword evidence="3" id="KW-1185">Reference proteome</keyword>
<dbReference type="Gene3D" id="2.40.10.390">
    <property type="match status" value="1"/>
</dbReference>
<evidence type="ECO:0000313" key="2">
    <source>
        <dbReference type="EMBL" id="MDC3426394.1"/>
    </source>
</evidence>
<dbReference type="InterPro" id="IPR035255">
    <property type="entry name" value="DUF5348"/>
</dbReference>
<evidence type="ECO:0000259" key="1">
    <source>
        <dbReference type="Pfam" id="PF17295"/>
    </source>
</evidence>
<accession>A0A9X3WZZ3</accession>
<sequence>MNADMIYDNNRECWMMERNGRTFNLHCGECFELIIGNSKMPCRLELDNQWYVIIHESRFNLRVREVYKIVI</sequence>